<feature type="transmembrane region" description="Helical" evidence="1">
    <location>
        <begin position="44"/>
        <end position="69"/>
    </location>
</feature>
<dbReference type="AlphaFoldDB" id="A0AAJ5UUK0"/>
<dbReference type="Proteomes" id="UP001219585">
    <property type="component" value="Chromosome"/>
</dbReference>
<reference evidence="2" key="1">
    <citation type="submission" date="2022-11" db="EMBL/GenBank/DDBJ databases">
        <title>Lysinibacillus irui.</title>
        <authorList>
            <person name="Akintayo S.O."/>
        </authorList>
    </citation>
    <scope>NUCLEOTIDE SEQUENCE</scope>
    <source>
        <strain evidence="2">IRB4-01</strain>
    </source>
</reference>
<organism evidence="2 3">
    <name type="scientific">Lysinibacillus irui</name>
    <dbReference type="NCBI Taxonomy" id="2998077"/>
    <lineage>
        <taxon>Bacteria</taxon>
        <taxon>Bacillati</taxon>
        <taxon>Bacillota</taxon>
        <taxon>Bacilli</taxon>
        <taxon>Bacillales</taxon>
        <taxon>Bacillaceae</taxon>
        <taxon>Lysinibacillus</taxon>
    </lineage>
</organism>
<dbReference type="EMBL" id="CP113527">
    <property type="protein sequence ID" value="WDV07989.1"/>
    <property type="molecule type" value="Genomic_DNA"/>
</dbReference>
<evidence type="ECO:0000313" key="3">
    <source>
        <dbReference type="Proteomes" id="UP001219585"/>
    </source>
</evidence>
<dbReference type="RefSeq" id="WP_274796161.1">
    <property type="nucleotide sequence ID" value="NZ_CP113527.1"/>
</dbReference>
<keyword evidence="1" id="KW-0812">Transmembrane</keyword>
<name>A0AAJ5UUK0_9BACI</name>
<feature type="transmembrane region" description="Helical" evidence="1">
    <location>
        <begin position="81"/>
        <end position="100"/>
    </location>
</feature>
<keyword evidence="1" id="KW-0472">Membrane</keyword>
<sequence>MDHRFTYHNFVTNNVFSLLDPIFLVIFLFSILLLIMVCIKKTPIWLCTIFASLTVIVSGQLLWFSAIIVDELGIGGSTKDFILFMGILVTQFLALYITVLKSYKKEKNRNTEKEAH</sequence>
<feature type="transmembrane region" description="Helical" evidence="1">
    <location>
        <begin position="15"/>
        <end position="37"/>
    </location>
</feature>
<accession>A0AAJ5UUK0</accession>
<keyword evidence="1" id="KW-1133">Transmembrane helix</keyword>
<evidence type="ECO:0000256" key="1">
    <source>
        <dbReference type="SAM" id="Phobius"/>
    </source>
</evidence>
<dbReference type="KEGG" id="liu:OU989_05745"/>
<gene>
    <name evidence="2" type="ORF">OU989_05745</name>
</gene>
<protein>
    <submittedName>
        <fullName evidence="2">Uncharacterized protein</fullName>
    </submittedName>
</protein>
<proteinExistence type="predicted"/>
<evidence type="ECO:0000313" key="2">
    <source>
        <dbReference type="EMBL" id="WDV07989.1"/>
    </source>
</evidence>